<evidence type="ECO:0000256" key="7">
    <source>
        <dbReference type="ARBA" id="ARBA00023114"/>
    </source>
</evidence>
<evidence type="ECO:0000256" key="2">
    <source>
        <dbReference type="ARBA" id="ARBA00022448"/>
    </source>
</evidence>
<evidence type="ECO:0000259" key="11">
    <source>
        <dbReference type="Pfam" id="PF07715"/>
    </source>
</evidence>
<dbReference type="Gene3D" id="2.40.170.20">
    <property type="entry name" value="TonB-dependent receptor, beta-barrel domain"/>
    <property type="match status" value="1"/>
</dbReference>
<evidence type="ECO:0000256" key="8">
    <source>
        <dbReference type="ARBA" id="ARBA00023136"/>
    </source>
</evidence>
<evidence type="ECO:0000256" key="1">
    <source>
        <dbReference type="ARBA" id="ARBA00004571"/>
    </source>
</evidence>
<dbReference type="PANTHER" id="PTHR30069">
    <property type="entry name" value="TONB-DEPENDENT OUTER MEMBRANE RECEPTOR"/>
    <property type="match status" value="1"/>
</dbReference>
<dbReference type="PROSITE" id="PS00430">
    <property type="entry name" value="TONB_DEPENDENT_REC_1"/>
    <property type="match status" value="1"/>
</dbReference>
<evidence type="ECO:0000256" key="9">
    <source>
        <dbReference type="ARBA" id="ARBA00023237"/>
    </source>
</evidence>
<dbReference type="InterPro" id="IPR010101">
    <property type="entry name" value="B12_transptr_BtuB"/>
</dbReference>
<gene>
    <name evidence="12" type="ORF">MNBD_GAMMA17-1083</name>
</gene>
<dbReference type="GO" id="GO:0015420">
    <property type="term" value="F:ABC-type vitamin B12 transporter activity"/>
    <property type="evidence" value="ECO:0007669"/>
    <property type="project" value="InterPro"/>
</dbReference>
<keyword evidence="4" id="KW-0732">Signal</keyword>
<evidence type="ECO:0000256" key="5">
    <source>
        <dbReference type="ARBA" id="ARBA00023065"/>
    </source>
</evidence>
<dbReference type="PROSITE" id="PS52016">
    <property type="entry name" value="TONB_DEPENDENT_REC_3"/>
    <property type="match status" value="1"/>
</dbReference>
<keyword evidence="5" id="KW-0406">Ion transport</keyword>
<dbReference type="GO" id="GO:0009279">
    <property type="term" value="C:cell outer membrane"/>
    <property type="evidence" value="ECO:0007669"/>
    <property type="project" value="UniProtKB-SubCell"/>
</dbReference>
<dbReference type="Pfam" id="PF07715">
    <property type="entry name" value="Plug"/>
    <property type="match status" value="1"/>
</dbReference>
<keyword evidence="2" id="KW-0813">Transport</keyword>
<evidence type="ECO:0000259" key="10">
    <source>
        <dbReference type="Pfam" id="PF00593"/>
    </source>
</evidence>
<feature type="domain" description="TonB-dependent receptor plug" evidence="11">
    <location>
        <begin position="40"/>
        <end position="145"/>
    </location>
</feature>
<sequence>MKKRYIPLISLLLLSTQTALATTELDSIIVTATRTAQTADETLASVTVINREDIERQQAQSVQDVLRGVPGISISNSGGAGKATSLFMRGTESDHVLVLIDGIKVGSATLGTTAFQHLPIEQIERIEVVRGPRSSLYGSEAIGGVIQIFTRKARGTTAKPFFSIGGGSYGSSSASMGASGRGENSWFSVSASGQSTDGFNACKGNLGAACFTIEPDKDGNQNRSGSLRAGYQFEDGLEVDGHVLRSSNETEFDGGFSNESKSVQQVFGGSARLSPMESWQLTLIAGRSLDESDTFKEDSFQGRIDTQRDSVSLQSDFFITDNHLLTLGSDYQNDTVDSDTAYVTTARNNRGLFGQYQSSFGANDIEVSLRRDDNEQFEKRNTGGFAWGYTFGQSLRINASYGTAFKAPTFNELYWPGFGNADLKPEKSRSTELGLRGKEMWGHWSFTLYETRIEQLIAFDAAIFAPGNVDQVRIQGMETTLTTQIKGWNFNTNLSLLDPENESSGVNNGKVLARRAKQSFRFDIDRSFGKISAGATLFVEGKRYDDLANTRKINGYGTTDLRAEYAFAKVWKLQTRIENLLDKEYETASFYNQAGRSFFVTLRYQP</sequence>
<dbReference type="GO" id="GO:0046930">
    <property type="term" value="C:pore complex"/>
    <property type="evidence" value="ECO:0007669"/>
    <property type="project" value="UniProtKB-KW"/>
</dbReference>
<feature type="domain" description="TonB-dependent receptor-like beta-barrel" evidence="10">
    <location>
        <begin position="211"/>
        <end position="580"/>
    </location>
</feature>
<dbReference type="InterPro" id="IPR037066">
    <property type="entry name" value="Plug_dom_sf"/>
</dbReference>
<dbReference type="AlphaFoldDB" id="A0A3B0YY14"/>
<evidence type="ECO:0000313" key="12">
    <source>
        <dbReference type="EMBL" id="VAW85948.1"/>
    </source>
</evidence>
<keyword evidence="3" id="KW-0812">Transmembrane</keyword>
<keyword evidence="8" id="KW-0472">Membrane</keyword>
<evidence type="ECO:0000256" key="3">
    <source>
        <dbReference type="ARBA" id="ARBA00022692"/>
    </source>
</evidence>
<dbReference type="Pfam" id="PF00593">
    <property type="entry name" value="TonB_dep_Rec_b-barrel"/>
    <property type="match status" value="1"/>
</dbReference>
<dbReference type="InterPro" id="IPR012910">
    <property type="entry name" value="Plug_dom"/>
</dbReference>
<keyword evidence="6" id="KW-0798">TonB box</keyword>
<dbReference type="NCBIfam" id="TIGR01779">
    <property type="entry name" value="TonB-B12"/>
    <property type="match status" value="1"/>
</dbReference>
<keyword evidence="7" id="KW-0626">Porin</keyword>
<evidence type="ECO:0000256" key="4">
    <source>
        <dbReference type="ARBA" id="ARBA00022729"/>
    </source>
</evidence>
<keyword evidence="9" id="KW-0998">Cell outer membrane</keyword>
<proteinExistence type="predicted"/>
<keyword evidence="12" id="KW-0675">Receptor</keyword>
<dbReference type="InterPro" id="IPR039426">
    <property type="entry name" value="TonB-dep_rcpt-like"/>
</dbReference>
<comment type="subcellular location">
    <subcellularLocation>
        <location evidence="1">Cell outer membrane</location>
        <topology evidence="1">Multi-pass membrane protein</topology>
    </subcellularLocation>
</comment>
<dbReference type="CDD" id="cd01347">
    <property type="entry name" value="ligand_gated_channel"/>
    <property type="match status" value="1"/>
</dbReference>
<dbReference type="PANTHER" id="PTHR30069:SF53">
    <property type="entry name" value="COLICIN I RECEPTOR-RELATED"/>
    <property type="match status" value="1"/>
</dbReference>
<dbReference type="GO" id="GO:0006811">
    <property type="term" value="P:monoatomic ion transport"/>
    <property type="evidence" value="ECO:0007669"/>
    <property type="project" value="UniProtKB-KW"/>
</dbReference>
<name>A0A3B0YY14_9ZZZZ</name>
<dbReference type="GO" id="GO:0015288">
    <property type="term" value="F:porin activity"/>
    <property type="evidence" value="ECO:0007669"/>
    <property type="project" value="UniProtKB-KW"/>
</dbReference>
<protein>
    <submittedName>
        <fullName evidence="12">Outer membrane vitamin B12 receptor BtuB</fullName>
    </submittedName>
</protein>
<organism evidence="12">
    <name type="scientific">hydrothermal vent metagenome</name>
    <dbReference type="NCBI Taxonomy" id="652676"/>
    <lineage>
        <taxon>unclassified sequences</taxon>
        <taxon>metagenomes</taxon>
        <taxon>ecological metagenomes</taxon>
    </lineage>
</organism>
<accession>A0A3B0YY14</accession>
<reference evidence="12" key="1">
    <citation type="submission" date="2018-06" db="EMBL/GenBank/DDBJ databases">
        <authorList>
            <person name="Zhirakovskaya E."/>
        </authorList>
    </citation>
    <scope>NUCLEOTIDE SEQUENCE</scope>
</reference>
<dbReference type="InterPro" id="IPR036942">
    <property type="entry name" value="Beta-barrel_TonB_sf"/>
</dbReference>
<dbReference type="SUPFAM" id="SSF56935">
    <property type="entry name" value="Porins"/>
    <property type="match status" value="1"/>
</dbReference>
<evidence type="ECO:0000256" key="6">
    <source>
        <dbReference type="ARBA" id="ARBA00023077"/>
    </source>
</evidence>
<dbReference type="EMBL" id="UOFQ01000033">
    <property type="protein sequence ID" value="VAW85948.1"/>
    <property type="molecule type" value="Genomic_DNA"/>
</dbReference>
<dbReference type="InterPro" id="IPR010916">
    <property type="entry name" value="TonB_box_CS"/>
</dbReference>
<dbReference type="Gene3D" id="2.170.130.10">
    <property type="entry name" value="TonB-dependent receptor, plug domain"/>
    <property type="match status" value="1"/>
</dbReference>
<dbReference type="InterPro" id="IPR000531">
    <property type="entry name" value="Beta-barrel_TonB"/>
</dbReference>